<comment type="caution">
    <text evidence="2">The sequence shown here is derived from an EMBL/GenBank/DDBJ whole genome shotgun (WGS) entry which is preliminary data.</text>
</comment>
<keyword evidence="3" id="KW-1185">Reference proteome</keyword>
<dbReference type="RefSeq" id="WP_190467013.1">
    <property type="nucleotide sequence ID" value="NZ_JACJPW010000050.1"/>
</dbReference>
<keyword evidence="1" id="KW-1133">Transmembrane helix</keyword>
<accession>A0A926VFZ2</accession>
<evidence type="ECO:0000256" key="1">
    <source>
        <dbReference type="SAM" id="Phobius"/>
    </source>
</evidence>
<evidence type="ECO:0000313" key="3">
    <source>
        <dbReference type="Proteomes" id="UP000641646"/>
    </source>
</evidence>
<sequence length="104" mass="11685">MKLQFFNKKISDSIKVISTVLITGAIALEIWHIYAVLTHTEIPNSLNPIFAIERFAVVAHFVEGVIAAFYAASKNKTPLEYGIYTFFVGTVGLLELFDKFEKVD</sequence>
<feature type="transmembrane region" description="Helical" evidence="1">
    <location>
        <begin position="79"/>
        <end position="97"/>
    </location>
</feature>
<keyword evidence="1" id="KW-0812">Transmembrane</keyword>
<proteinExistence type="predicted"/>
<dbReference type="Proteomes" id="UP000641646">
    <property type="component" value="Unassembled WGS sequence"/>
</dbReference>
<dbReference type="EMBL" id="JACJPW010000050">
    <property type="protein sequence ID" value="MBD2183190.1"/>
    <property type="molecule type" value="Genomic_DNA"/>
</dbReference>
<name>A0A926VFZ2_9CYAN</name>
<protein>
    <submittedName>
        <fullName evidence="2">Uncharacterized protein</fullName>
    </submittedName>
</protein>
<feature type="transmembrane region" description="Helical" evidence="1">
    <location>
        <begin position="54"/>
        <end position="72"/>
    </location>
</feature>
<feature type="transmembrane region" description="Helical" evidence="1">
    <location>
        <begin position="12"/>
        <end position="34"/>
    </location>
</feature>
<organism evidence="2 3">
    <name type="scientific">Aerosakkonema funiforme FACHB-1375</name>
    <dbReference type="NCBI Taxonomy" id="2949571"/>
    <lineage>
        <taxon>Bacteria</taxon>
        <taxon>Bacillati</taxon>
        <taxon>Cyanobacteriota</taxon>
        <taxon>Cyanophyceae</taxon>
        <taxon>Oscillatoriophycideae</taxon>
        <taxon>Aerosakkonematales</taxon>
        <taxon>Aerosakkonemataceae</taxon>
        <taxon>Aerosakkonema</taxon>
    </lineage>
</organism>
<gene>
    <name evidence="2" type="ORF">H6G03_19335</name>
</gene>
<reference evidence="2" key="1">
    <citation type="journal article" date="2015" name="ISME J.">
        <title>Draft Genome Sequence of Streptomyces incarnatus NRRL8089, which Produces the Nucleoside Antibiotic Sinefungin.</title>
        <authorList>
            <person name="Oshima K."/>
            <person name="Hattori M."/>
            <person name="Shimizu H."/>
            <person name="Fukuda K."/>
            <person name="Nemoto M."/>
            <person name="Inagaki K."/>
            <person name="Tamura T."/>
        </authorList>
    </citation>
    <scope>NUCLEOTIDE SEQUENCE</scope>
    <source>
        <strain evidence="2">FACHB-1375</strain>
    </source>
</reference>
<dbReference type="AlphaFoldDB" id="A0A926VFZ2"/>
<keyword evidence="1" id="KW-0472">Membrane</keyword>
<reference evidence="2" key="2">
    <citation type="submission" date="2020-08" db="EMBL/GenBank/DDBJ databases">
        <authorList>
            <person name="Chen M."/>
            <person name="Teng W."/>
            <person name="Zhao L."/>
            <person name="Hu C."/>
            <person name="Zhou Y."/>
            <person name="Han B."/>
            <person name="Song L."/>
            <person name="Shu W."/>
        </authorList>
    </citation>
    <scope>NUCLEOTIDE SEQUENCE</scope>
    <source>
        <strain evidence="2">FACHB-1375</strain>
    </source>
</reference>
<evidence type="ECO:0000313" key="2">
    <source>
        <dbReference type="EMBL" id="MBD2183190.1"/>
    </source>
</evidence>